<gene>
    <name evidence="2" type="ORF">ZYGR_0H04740</name>
</gene>
<feature type="region of interest" description="Disordered" evidence="1">
    <location>
        <begin position="35"/>
        <end position="62"/>
    </location>
</feature>
<reference evidence="2 3" key="1">
    <citation type="submission" date="2016-08" db="EMBL/GenBank/DDBJ databases">
        <title>Draft genome sequence of allopolyploid Zygosaccharomyces rouxii.</title>
        <authorList>
            <person name="Watanabe J."/>
            <person name="Uehara K."/>
            <person name="Mogi Y."/>
            <person name="Tsukioka Y."/>
        </authorList>
    </citation>
    <scope>NUCLEOTIDE SEQUENCE [LARGE SCALE GENOMIC DNA]</scope>
    <source>
        <strain evidence="2 3">NBRC 110957</strain>
    </source>
</reference>
<evidence type="ECO:0000313" key="2">
    <source>
        <dbReference type="EMBL" id="GAV47628.1"/>
    </source>
</evidence>
<dbReference type="EMBL" id="BDGX01000008">
    <property type="protein sequence ID" value="GAV47628.1"/>
    <property type="molecule type" value="Genomic_DNA"/>
</dbReference>
<evidence type="ECO:0000256" key="1">
    <source>
        <dbReference type="SAM" id="MobiDB-lite"/>
    </source>
</evidence>
<feature type="compositionally biased region" description="Low complexity" evidence="1">
    <location>
        <begin position="39"/>
        <end position="48"/>
    </location>
</feature>
<proteinExistence type="predicted"/>
<name>A0A1Q2ZWC9_ZYGRO</name>
<accession>A0A1Q2ZWC9</accession>
<dbReference type="OrthoDB" id="4069394at2759"/>
<organism evidence="2 3">
    <name type="scientific">Zygosaccharomyces rouxii</name>
    <dbReference type="NCBI Taxonomy" id="4956"/>
    <lineage>
        <taxon>Eukaryota</taxon>
        <taxon>Fungi</taxon>
        <taxon>Dikarya</taxon>
        <taxon>Ascomycota</taxon>
        <taxon>Saccharomycotina</taxon>
        <taxon>Saccharomycetes</taxon>
        <taxon>Saccharomycetales</taxon>
        <taxon>Saccharomycetaceae</taxon>
        <taxon>Zygosaccharomyces</taxon>
    </lineage>
</organism>
<evidence type="ECO:0000313" key="3">
    <source>
        <dbReference type="Proteomes" id="UP000187013"/>
    </source>
</evidence>
<protein>
    <submittedName>
        <fullName evidence="2">Uncharacterized protein</fullName>
    </submittedName>
</protein>
<dbReference type="Proteomes" id="UP000187013">
    <property type="component" value="Unassembled WGS sequence"/>
</dbReference>
<sequence length="62" mass="6995">MALHNYVYLKHREHDQRCHELLVREKDKVIPRVVRSLGTTTTTTTTTTKPAETGSGEGKSTN</sequence>
<dbReference type="AlphaFoldDB" id="A0A1Q2ZWC9"/>
<comment type="caution">
    <text evidence="2">The sequence shown here is derived from an EMBL/GenBank/DDBJ whole genome shotgun (WGS) entry which is preliminary data.</text>
</comment>